<evidence type="ECO:0008006" key="4">
    <source>
        <dbReference type="Google" id="ProtNLM"/>
    </source>
</evidence>
<feature type="region of interest" description="Disordered" evidence="1">
    <location>
        <begin position="1570"/>
        <end position="1611"/>
    </location>
</feature>
<dbReference type="OrthoDB" id="6270916at2759"/>
<gene>
    <name evidence="2" type="ORF">F7725_008015</name>
</gene>
<feature type="compositionally biased region" description="Basic and acidic residues" evidence="1">
    <location>
        <begin position="1447"/>
        <end position="1465"/>
    </location>
</feature>
<feature type="compositionally biased region" description="Basic and acidic residues" evidence="1">
    <location>
        <begin position="1602"/>
        <end position="1611"/>
    </location>
</feature>
<dbReference type="PANTHER" id="PTHR21696">
    <property type="entry name" value="PROTEIN UNC-79 HOMOLOG"/>
    <property type="match status" value="1"/>
</dbReference>
<dbReference type="Proteomes" id="UP000518266">
    <property type="component" value="Unassembled WGS sequence"/>
</dbReference>
<dbReference type="InterPro" id="IPR024855">
    <property type="entry name" value="UNC79"/>
</dbReference>
<dbReference type="SUPFAM" id="SSF48371">
    <property type="entry name" value="ARM repeat"/>
    <property type="match status" value="1"/>
</dbReference>
<sequence length="1680" mass="190625">MFSLLRRPILTWPRRMKAILRNQRSIYSKPPKDKIGPGIRYLQEYHNRVQHNIYPVPSGTDIANTLKYFSQTLLRQEGEPGSFQFGRAHDHVSFSCAIPTHPISKTTSQFHQPYSYSLPPLQRSARCPVRPRGQGQQSRDAQLSEYPSLDYQGLYVTLVTLLDLVPLLQHGQHDLGQSIFYTTTCLLPFLTTFPPFLHKDIIEYLSTSFLPMAILGSTRREGGVPAYVNLSASSMLMIAMQYTTNPVYHCQLLECLMKHKQEVWKDLLYVISYGPSQVKPPAVQMLFHYWPNLKPPGAIIEYRGLQYTDVYRSYSFCCPGDKPPPLYICEECSQRIAGDHAEWLVDVLLPQAEISAICQKKNCSSHVRRAVVTCFSAGCCGRHGNRPVRYCKRCHVNHHSEVGAAAETHLYQTSPPPINTRECGAEELVCTVEAVISLLKEAEIHAEQREFEMNRRRQMGLSASHHSLDNIEFDNKEDDQHDQRLLSQFGIWFLVSLCTPNENTPTESLARLVSMVFQWFHSTAYMMDDEVGSLVEKLKPQFVTKWLKTVCDVRFDVMVMCLLPKPVEFARVGGYWDKSCSTVTQLKEGLNRILCLIPYNVISQPLWECFMPEWLESIRTEVPDNQLKEFREVLRYIHHLQVLSELDIVVPLQLLIGMFSDGVNSLKELANQRKARASDLTENTGAGGLGLAGVVSDPGRRGQHNTLSPFPSPFRSPFRSPLRCSPFKNLGHAAGHCALDLDCDDDDMNLGCFILMFDLILKQMELQDDGVMLGLDSSLGKDIVGIVNNVFQAPWGGTHTCQKDDKALECSLCQSSILCYQLGCELLERLTPREESALWNLQIVWRRPCLCRGQISPSVHQMEVRKEKAKRACTPKTPRTILLITHNNSDKKFCYQQLPVSLKLIYTVLQEMSKFEEPDILFNMLNCLKILCLHGECLYLARKDHPQFLAYIQEKMLIPSLWSMLKSEYCQLASLAVPQLLHALSLSHGADIFWNLINTNFNSKDWKIRFEAVEKVAVLCRFLDIGAVTKNHLLKYSLAQAFCCFLASVEDVNPAVATRARLLLDTIKRPALQGLCLCLDFQFDTVVRDRPIILSKLLLLHCLKKDIPALSWEFFVNRFETLSLEAQLHLDCNKEFPFPTTITAVRTNVANLSDAAMWKIRRARFARNRQKSVRSLRDSVKGAPPESKRAFSLPESLSNRIPLRLTRQEHSAPTLGDMIEKVLPVLFLPHFNPDASAPLAGQTPSPEEDTVIKDLLPEDAGIDHQTVHQLMMVLMKFMSKDQSSAEADIGSAKAFNTVKRHLFVLLGYDQQEGCFMIAPQKMRTSTCFNAFIAGIAQVMDYNIGLGKQLLPLVVQVLKYCTCPQLRHYFQQPPRCSLWALKPHIRQMWLKALLVILYKYPYRDMEGNKVVLHLIHITINTLNAQYHSCRPHATAGPLYSDNSNMSRYSEKEKEEDSVFDESDVHDTPTGAANKESQTFFARLKRIGGSKSVKYQPVELNAKRSEIELSEYREASALQDSILHCVREESTRKKRLQAMHKQKSLDISNTDSILFNLDEHRRKSCIDRCDMQAPPEVNPTSHHGRHHGRHHGKGSSDGSSVRVEGSDAMDRRGSKPVIPEVRLSCMETFEDKLDLGSLGGSAQGKEDQDLIDLSSDCTSIPEKHSLSRCLTATPWCSNHCLL</sequence>
<feature type="compositionally biased region" description="Basic residues" evidence="1">
    <location>
        <begin position="1580"/>
        <end position="1591"/>
    </location>
</feature>
<keyword evidence="3" id="KW-1185">Reference proteome</keyword>
<evidence type="ECO:0000313" key="3">
    <source>
        <dbReference type="Proteomes" id="UP000518266"/>
    </source>
</evidence>
<protein>
    <recommendedName>
        <fullName evidence="4">Protein unc-79 homolog</fullName>
    </recommendedName>
</protein>
<name>A0A7J5Y5Z3_DISMA</name>
<dbReference type="PANTHER" id="PTHR21696:SF2">
    <property type="entry name" value="PROTEIN UNC-79 HOMOLOG"/>
    <property type="match status" value="1"/>
</dbReference>
<accession>A0A7J5Y5Z3</accession>
<evidence type="ECO:0000313" key="2">
    <source>
        <dbReference type="EMBL" id="KAF3844852.1"/>
    </source>
</evidence>
<evidence type="ECO:0000256" key="1">
    <source>
        <dbReference type="SAM" id="MobiDB-lite"/>
    </source>
</evidence>
<comment type="caution">
    <text evidence="2">The sequence shown here is derived from an EMBL/GenBank/DDBJ whole genome shotgun (WGS) entry which is preliminary data.</text>
</comment>
<organism evidence="2 3">
    <name type="scientific">Dissostichus mawsoni</name>
    <name type="common">Antarctic cod</name>
    <dbReference type="NCBI Taxonomy" id="36200"/>
    <lineage>
        <taxon>Eukaryota</taxon>
        <taxon>Metazoa</taxon>
        <taxon>Chordata</taxon>
        <taxon>Craniata</taxon>
        <taxon>Vertebrata</taxon>
        <taxon>Euteleostomi</taxon>
        <taxon>Actinopterygii</taxon>
        <taxon>Neopterygii</taxon>
        <taxon>Teleostei</taxon>
        <taxon>Neoteleostei</taxon>
        <taxon>Acanthomorphata</taxon>
        <taxon>Eupercaria</taxon>
        <taxon>Perciformes</taxon>
        <taxon>Notothenioidei</taxon>
        <taxon>Nototheniidae</taxon>
        <taxon>Dissostichus</taxon>
    </lineage>
</organism>
<reference evidence="2 3" key="1">
    <citation type="submission" date="2020-03" db="EMBL/GenBank/DDBJ databases">
        <title>Dissostichus mawsoni Genome sequencing and assembly.</title>
        <authorList>
            <person name="Park H."/>
        </authorList>
    </citation>
    <scope>NUCLEOTIDE SEQUENCE [LARGE SCALE GENOMIC DNA]</scope>
    <source>
        <strain evidence="2">DM0001</strain>
        <tissue evidence="2">Muscle</tissue>
    </source>
</reference>
<dbReference type="Pfam" id="PF14776">
    <property type="entry name" value="UNC-79"/>
    <property type="match status" value="2"/>
</dbReference>
<dbReference type="InterPro" id="IPR016024">
    <property type="entry name" value="ARM-type_fold"/>
</dbReference>
<dbReference type="EMBL" id="JAAKFY010000015">
    <property type="protein sequence ID" value="KAF3844852.1"/>
    <property type="molecule type" value="Genomic_DNA"/>
</dbReference>
<feature type="region of interest" description="Disordered" evidence="1">
    <location>
        <begin position="1439"/>
        <end position="1470"/>
    </location>
</feature>
<feature type="region of interest" description="Disordered" evidence="1">
    <location>
        <begin position="118"/>
        <end position="142"/>
    </location>
</feature>
<proteinExistence type="predicted"/>